<reference evidence="1" key="1">
    <citation type="submission" date="2020-07" db="EMBL/GenBank/DDBJ databases">
        <title>Methanobacterium. sp. MethCan genome.</title>
        <authorList>
            <person name="Postec A."/>
            <person name="Quemeneur M."/>
        </authorList>
    </citation>
    <scope>NUCLEOTIDE SEQUENCE</scope>
    <source>
        <strain evidence="1">MethCAN</strain>
    </source>
</reference>
<dbReference type="Proteomes" id="UP000681041">
    <property type="component" value="Chromosome"/>
</dbReference>
<protein>
    <submittedName>
        <fullName evidence="1">Uncharacterized protein</fullName>
    </submittedName>
</protein>
<organism evidence="1 2">
    <name type="scientific">Methanobacterium alkalithermotolerans</name>
    <dbReference type="NCBI Taxonomy" id="2731220"/>
    <lineage>
        <taxon>Archaea</taxon>
        <taxon>Methanobacteriati</taxon>
        <taxon>Methanobacteriota</taxon>
        <taxon>Methanomada group</taxon>
        <taxon>Methanobacteria</taxon>
        <taxon>Methanobacteriales</taxon>
        <taxon>Methanobacteriaceae</taxon>
        <taxon>Methanobacterium</taxon>
    </lineage>
</organism>
<dbReference type="AlphaFoldDB" id="A0A8T8K6F2"/>
<gene>
    <name evidence="1" type="ORF">HYG87_02025</name>
</gene>
<keyword evidence="2" id="KW-1185">Reference proteome</keyword>
<dbReference type="EMBL" id="CP058560">
    <property type="protein sequence ID" value="QUH22630.1"/>
    <property type="molecule type" value="Genomic_DNA"/>
</dbReference>
<sequence length="182" mass="21272">MTTKFDTSCGFIEYPDSSNDFHLSENKCLMDYQDNPETIKIIDTAFKNIISEKYSENHIFKEETTMFRFDTKSLNKISEFIKNVEISYEHLIPSLTIGISFLTAEHTYQKIYYLLKEKEPNLRSKRKIISVNDLFRISNPDPELIEKIASMPSNNSYKVKLKVKSRKKGKASVYRSETLVDE</sequence>
<dbReference type="KEGG" id="meme:HYG87_02025"/>
<evidence type="ECO:0000313" key="1">
    <source>
        <dbReference type="EMBL" id="QUH22630.1"/>
    </source>
</evidence>
<proteinExistence type="predicted"/>
<dbReference type="RefSeq" id="WP_211533574.1">
    <property type="nucleotide sequence ID" value="NZ_CP058560.1"/>
</dbReference>
<accession>A0A8T8K6F2</accession>
<name>A0A8T8K6F2_9EURY</name>
<evidence type="ECO:0000313" key="2">
    <source>
        <dbReference type="Proteomes" id="UP000681041"/>
    </source>
</evidence>
<dbReference type="GeneID" id="64819503"/>